<dbReference type="SUPFAM" id="SSF53335">
    <property type="entry name" value="S-adenosyl-L-methionine-dependent methyltransferases"/>
    <property type="match status" value="1"/>
</dbReference>
<keyword evidence="3" id="KW-0949">S-adenosyl-L-methionine</keyword>
<evidence type="ECO:0000313" key="6">
    <source>
        <dbReference type="Proteomes" id="UP001172645"/>
    </source>
</evidence>
<dbReference type="InterPro" id="IPR020596">
    <property type="entry name" value="rRNA_Ade_Mease_Trfase_CS"/>
</dbReference>
<dbReference type="Pfam" id="PF01135">
    <property type="entry name" value="PCMT"/>
    <property type="match status" value="1"/>
</dbReference>
<gene>
    <name evidence="5" type="ORF">PY649_06240</name>
</gene>
<dbReference type="Gene3D" id="3.40.50.150">
    <property type="entry name" value="Vaccinia Virus protein VP39"/>
    <property type="match status" value="1"/>
</dbReference>
<reference evidence="5" key="1">
    <citation type="submission" date="2023-06" db="EMBL/GenBank/DDBJ databases">
        <title>Phylogenetic Diversity of Rhizobium strains.</title>
        <authorList>
            <person name="Moura F.T."/>
            <person name="Helene L.C.F."/>
            <person name="Hungria M."/>
        </authorList>
    </citation>
    <scope>NUCLEOTIDE SEQUENCE</scope>
    <source>
        <strain evidence="5">CCGE526</strain>
    </source>
</reference>
<dbReference type="PANTHER" id="PTHR11579">
    <property type="entry name" value="PROTEIN-L-ISOASPARTATE O-METHYLTRANSFERASE"/>
    <property type="match status" value="1"/>
</dbReference>
<dbReference type="EMBL" id="JARFYM010000003">
    <property type="protein sequence ID" value="MDL2398489.1"/>
    <property type="molecule type" value="Genomic_DNA"/>
</dbReference>
<comment type="caution">
    <text evidence="5">The sequence shown here is derived from an EMBL/GenBank/DDBJ whole genome shotgun (WGS) entry which is preliminary data.</text>
</comment>
<accession>A0ABT7JQ70</accession>
<keyword evidence="6" id="KW-1185">Reference proteome</keyword>
<sequence length="223" mass="23792">MMDFEAARVKMVENQIRTTDVTSHSVLNAFLTVPRENFVPEKSKLLAYIDNDIEVSPAASGKPARFLMEASPLAKLLQLGEITKEDKVLDVGCGTGYVSALLSILAGRVVALESDETLAAEAKANLTALGQENVTVATGELEKGHAGSGPYDVIFVNGSVQEVPQALLDQIGEGGRLIVVLGYGHAARATVFIRERGALSENVFFNASVKPLPGFAKAKEFVF</sequence>
<organism evidence="5 6">
    <name type="scientific">Rhizobium mayense</name>
    <dbReference type="NCBI Taxonomy" id="1312184"/>
    <lineage>
        <taxon>Bacteria</taxon>
        <taxon>Pseudomonadati</taxon>
        <taxon>Pseudomonadota</taxon>
        <taxon>Alphaproteobacteria</taxon>
        <taxon>Hyphomicrobiales</taxon>
        <taxon>Rhizobiaceae</taxon>
        <taxon>Rhizobium/Agrobacterium group</taxon>
        <taxon>Rhizobium</taxon>
    </lineage>
</organism>
<dbReference type="PANTHER" id="PTHR11579:SF18">
    <property type="entry name" value="PROTEIN-L-ISOASPARTATE O-METHYLTRANSFERASE"/>
    <property type="match status" value="1"/>
</dbReference>
<evidence type="ECO:0000256" key="4">
    <source>
        <dbReference type="ARBA" id="ARBA00030757"/>
    </source>
</evidence>
<protein>
    <recommendedName>
        <fullName evidence="2">Protein-L-isoaspartate O-methyltransferase</fullName>
    </recommendedName>
    <alternativeName>
        <fullName evidence="4">Protein L-isoaspartyl methyltransferase</fullName>
    </alternativeName>
</protein>
<name>A0ABT7JQ70_9HYPH</name>
<dbReference type="InterPro" id="IPR000682">
    <property type="entry name" value="PCMT"/>
</dbReference>
<proteinExistence type="inferred from homology"/>
<dbReference type="CDD" id="cd02440">
    <property type="entry name" value="AdoMet_MTases"/>
    <property type="match status" value="1"/>
</dbReference>
<evidence type="ECO:0000313" key="5">
    <source>
        <dbReference type="EMBL" id="MDL2398489.1"/>
    </source>
</evidence>
<dbReference type="RefSeq" id="WP_285867340.1">
    <property type="nucleotide sequence ID" value="NZ_JARFYM010000003.1"/>
</dbReference>
<dbReference type="Proteomes" id="UP001172645">
    <property type="component" value="Unassembled WGS sequence"/>
</dbReference>
<evidence type="ECO:0000256" key="1">
    <source>
        <dbReference type="ARBA" id="ARBA00005369"/>
    </source>
</evidence>
<evidence type="ECO:0000256" key="3">
    <source>
        <dbReference type="ARBA" id="ARBA00022691"/>
    </source>
</evidence>
<evidence type="ECO:0000256" key="2">
    <source>
        <dbReference type="ARBA" id="ARBA00013346"/>
    </source>
</evidence>
<dbReference type="InterPro" id="IPR029063">
    <property type="entry name" value="SAM-dependent_MTases_sf"/>
</dbReference>
<comment type="similarity">
    <text evidence="1">Belongs to the methyltransferase superfamily. L-isoaspartyl/D-aspartyl protein methyltransferase family.</text>
</comment>
<dbReference type="PROSITE" id="PS01131">
    <property type="entry name" value="RRNA_A_DIMETH"/>
    <property type="match status" value="1"/>
</dbReference>